<evidence type="ECO:0000313" key="2">
    <source>
        <dbReference type="EMBL" id="KAF3768132.1"/>
    </source>
</evidence>
<keyword evidence="3" id="KW-1185">Reference proteome</keyword>
<dbReference type="EMBL" id="MU032346">
    <property type="protein sequence ID" value="KAF3768132.1"/>
    <property type="molecule type" value="Genomic_DNA"/>
</dbReference>
<dbReference type="GeneID" id="63839711"/>
<dbReference type="Pfam" id="PF24864">
    <property type="entry name" value="DUF7730"/>
    <property type="match status" value="1"/>
</dbReference>
<dbReference type="RefSeq" id="XP_040779093.1">
    <property type="nucleotide sequence ID" value="XM_040922582.1"/>
</dbReference>
<evidence type="ECO:0000259" key="1">
    <source>
        <dbReference type="Pfam" id="PF24864"/>
    </source>
</evidence>
<gene>
    <name evidence="2" type="ORF">M406DRAFT_350915</name>
</gene>
<organism evidence="2 3">
    <name type="scientific">Cryphonectria parasitica (strain ATCC 38755 / EP155)</name>
    <dbReference type="NCBI Taxonomy" id="660469"/>
    <lineage>
        <taxon>Eukaryota</taxon>
        <taxon>Fungi</taxon>
        <taxon>Dikarya</taxon>
        <taxon>Ascomycota</taxon>
        <taxon>Pezizomycotina</taxon>
        <taxon>Sordariomycetes</taxon>
        <taxon>Sordariomycetidae</taxon>
        <taxon>Diaporthales</taxon>
        <taxon>Cryphonectriaceae</taxon>
        <taxon>Cryphonectria-Endothia species complex</taxon>
        <taxon>Cryphonectria</taxon>
    </lineage>
</organism>
<dbReference type="InterPro" id="IPR056632">
    <property type="entry name" value="DUF7730"/>
</dbReference>
<dbReference type="Proteomes" id="UP000803844">
    <property type="component" value="Unassembled WGS sequence"/>
</dbReference>
<proteinExistence type="predicted"/>
<comment type="caution">
    <text evidence="2">The sequence shown here is derived from an EMBL/GenBank/DDBJ whole genome shotgun (WGS) entry which is preliminary data.</text>
</comment>
<dbReference type="OrthoDB" id="4757095at2759"/>
<sequence length="283" mass="32698">MSRLRDSLAATAQPQTSSPFFNDLPCEIRQKIYQHLWDLYDTRWHVHSFGNQVVPVFPCNTHSGEDDVRIRTHVPAALLVCKQMYLESVDELESVLTFCFTDIIVARDFLVKHAPSRNIRNIDISLRVKPLITELYFPGPDGKLQPHISGLSVTSKKNPWEDLCRRLSMLPSLRSLHLRLDSEDLRPWHKRVNEKAFFKQLSHAKAREFVLYLPDLPEHPELQGLPGCYLDSDVSDDGGAPFTVKRGPRPNNWQLHLSRISHTLPENWSHSLWNQVRDKVWAA</sequence>
<reference evidence="2" key="1">
    <citation type="journal article" date="2020" name="Phytopathology">
        <title>Genome sequence of the chestnut blight fungus Cryphonectria parasitica EP155: A fundamental resource for an archetypical invasive plant pathogen.</title>
        <authorList>
            <person name="Crouch J.A."/>
            <person name="Dawe A."/>
            <person name="Aerts A."/>
            <person name="Barry K."/>
            <person name="Churchill A.C.L."/>
            <person name="Grimwood J."/>
            <person name="Hillman B."/>
            <person name="Milgroom M.G."/>
            <person name="Pangilinan J."/>
            <person name="Smith M."/>
            <person name="Salamov A."/>
            <person name="Schmutz J."/>
            <person name="Yadav J."/>
            <person name="Grigoriev I.V."/>
            <person name="Nuss D."/>
        </authorList>
    </citation>
    <scope>NUCLEOTIDE SEQUENCE</scope>
    <source>
        <strain evidence="2">EP155</strain>
    </source>
</reference>
<name>A0A9P4Y866_CRYP1</name>
<evidence type="ECO:0000313" key="3">
    <source>
        <dbReference type="Proteomes" id="UP000803844"/>
    </source>
</evidence>
<feature type="domain" description="DUF7730" evidence="1">
    <location>
        <begin position="14"/>
        <end position="215"/>
    </location>
</feature>
<protein>
    <recommendedName>
        <fullName evidence="1">DUF7730 domain-containing protein</fullName>
    </recommendedName>
</protein>
<dbReference type="PANTHER" id="PTHR38790">
    <property type="entry name" value="2EXR DOMAIN-CONTAINING PROTEIN-RELATED"/>
    <property type="match status" value="1"/>
</dbReference>
<dbReference type="AlphaFoldDB" id="A0A9P4Y866"/>
<accession>A0A9P4Y866</accession>